<dbReference type="EMBL" id="FQZQ01000033">
    <property type="protein sequence ID" value="SHK49266.1"/>
    <property type="molecule type" value="Genomic_DNA"/>
</dbReference>
<dbReference type="STRING" id="1470563.SAMN05444000_1336"/>
<evidence type="ECO:0000313" key="1">
    <source>
        <dbReference type="EMBL" id="SHK49266.1"/>
    </source>
</evidence>
<protein>
    <submittedName>
        <fullName evidence="1">Uncharacterized protein</fullName>
    </submittedName>
</protein>
<evidence type="ECO:0000313" key="2">
    <source>
        <dbReference type="Proteomes" id="UP000183982"/>
    </source>
</evidence>
<dbReference type="Proteomes" id="UP000183982">
    <property type="component" value="Unassembled WGS sequence"/>
</dbReference>
<name>A0A1M6SX57_9RHOB</name>
<organism evidence="1 2">
    <name type="scientific">Shimia gijangensis</name>
    <dbReference type="NCBI Taxonomy" id="1470563"/>
    <lineage>
        <taxon>Bacteria</taxon>
        <taxon>Pseudomonadati</taxon>
        <taxon>Pseudomonadota</taxon>
        <taxon>Alphaproteobacteria</taxon>
        <taxon>Rhodobacterales</taxon>
        <taxon>Roseobacteraceae</taxon>
    </lineage>
</organism>
<reference evidence="2" key="1">
    <citation type="submission" date="2016-11" db="EMBL/GenBank/DDBJ databases">
        <authorList>
            <person name="Varghese N."/>
            <person name="Submissions S."/>
        </authorList>
    </citation>
    <scope>NUCLEOTIDE SEQUENCE [LARGE SCALE GENOMIC DNA]</scope>
    <source>
        <strain evidence="2">DSM 100564</strain>
    </source>
</reference>
<dbReference type="RefSeq" id="WP_073256649.1">
    <property type="nucleotide sequence ID" value="NZ_FQZQ01000033.1"/>
</dbReference>
<sequence length="240" mass="28156">MIEFNVLPDDHPDLTYSPLLRAALLTLQFAEDNGGIGLTQTKAFKRTFVKWAADHFDWPSMSSEKLYRYSKVLNEYDFPPLELLHFLLVELKLGRHYKGEFKITKQGKELVQHPTKLFVELIPFYVLNMDHASYSRFDDQPFGTWDIWLNVVNVEIDQGATEQHLFSVFYEEPQNDDKAHWRETAAFSSCVLRPLEWAGLIYSQDAESGDRKERHYFKTPLWRSALKLDLDDTLEPIQQH</sequence>
<gene>
    <name evidence="1" type="ORF">SAMN05444000_1336</name>
</gene>
<dbReference type="OrthoDB" id="7495008at2"/>
<accession>A0A1M6SX57</accession>
<keyword evidence="2" id="KW-1185">Reference proteome</keyword>
<dbReference type="AlphaFoldDB" id="A0A1M6SX57"/>
<proteinExistence type="predicted"/>